<dbReference type="HOGENOM" id="CLU_2081450_0_0_7"/>
<dbReference type="KEGG" id="gsb:GSUB_06270"/>
<dbReference type="PROSITE" id="PS51257">
    <property type="entry name" value="PROKAR_LIPOPROTEIN"/>
    <property type="match status" value="1"/>
</dbReference>
<organism evidence="2 3">
    <name type="scientific">Geoalkalibacter subterraneus</name>
    <dbReference type="NCBI Taxonomy" id="483547"/>
    <lineage>
        <taxon>Bacteria</taxon>
        <taxon>Pseudomonadati</taxon>
        <taxon>Thermodesulfobacteriota</taxon>
        <taxon>Desulfuromonadia</taxon>
        <taxon>Desulfuromonadales</taxon>
        <taxon>Geoalkalibacteraceae</taxon>
        <taxon>Geoalkalibacter</taxon>
    </lineage>
</organism>
<dbReference type="InterPro" id="IPR027417">
    <property type="entry name" value="P-loop_NTPase"/>
</dbReference>
<evidence type="ECO:0000313" key="2">
    <source>
        <dbReference type="EMBL" id="AJF06237.1"/>
    </source>
</evidence>
<proteinExistence type="predicted"/>
<dbReference type="AlphaFoldDB" id="A0A0B5FDK1"/>
<gene>
    <name evidence="2" type="ORF">GSUB_06270</name>
</gene>
<dbReference type="EMBL" id="CP010311">
    <property type="protein sequence ID" value="AJF06237.1"/>
    <property type="molecule type" value="Genomic_DNA"/>
</dbReference>
<sequence>MTRHPLYWSAFCCLLLVLSGCAEMKGGDLAGNVLSALSTSKNGGTLDEGTVAAALKEALSVGSERAVAATSQDNVEMATIEKLHQGGKTVVIVTHSPEIAARAQQVVQVRDGLLINN</sequence>
<reference evidence="2 3" key="1">
    <citation type="journal article" date="2015" name="Genome Announc.">
        <title>Genomes of Geoalkalibacter ferrihydriticus Z-0531T and Geoalkalibacter subterraneus Red1T, Two Haloalkaliphilic Metal-Reducing Deltaproteobacteria.</title>
        <authorList>
            <person name="Badalamenti J.P."/>
            <person name="Krajmalnik-Brown R."/>
            <person name="Torres C.I."/>
            <person name="Bond D.R."/>
        </authorList>
    </citation>
    <scope>NUCLEOTIDE SEQUENCE [LARGE SCALE GENOMIC DNA]</scope>
    <source>
        <strain evidence="2 3">Red1</strain>
    </source>
</reference>
<dbReference type="RefSeq" id="WP_040199787.1">
    <property type="nucleotide sequence ID" value="NZ_CP010311.1"/>
</dbReference>
<name>A0A0B5FDK1_9BACT</name>
<evidence type="ECO:0000256" key="1">
    <source>
        <dbReference type="SAM" id="SignalP"/>
    </source>
</evidence>
<dbReference type="Gene3D" id="3.40.50.300">
    <property type="entry name" value="P-loop containing nucleotide triphosphate hydrolases"/>
    <property type="match status" value="1"/>
</dbReference>
<feature type="chain" id="PRO_5002115334" evidence="1">
    <location>
        <begin position="25"/>
        <end position="117"/>
    </location>
</feature>
<dbReference type="Proteomes" id="UP000035036">
    <property type="component" value="Chromosome"/>
</dbReference>
<keyword evidence="1" id="KW-0732">Signal</keyword>
<accession>A0A0B5FDK1</accession>
<keyword evidence="3" id="KW-1185">Reference proteome</keyword>
<evidence type="ECO:0000313" key="3">
    <source>
        <dbReference type="Proteomes" id="UP000035036"/>
    </source>
</evidence>
<feature type="signal peptide" evidence="1">
    <location>
        <begin position="1"/>
        <end position="24"/>
    </location>
</feature>
<protein>
    <submittedName>
        <fullName evidence="2">Uncharacterized protein</fullName>
    </submittedName>
</protein>